<keyword evidence="9" id="KW-1185">Reference proteome</keyword>
<dbReference type="InterPro" id="IPR015797">
    <property type="entry name" value="NUDIX_hydrolase-like_dom_sf"/>
</dbReference>
<dbReference type="AlphaFoldDB" id="A0A0M0GJH9"/>
<dbReference type="Gene3D" id="3.90.79.10">
    <property type="entry name" value="Nucleoside Triphosphate Pyrophosphohydrolase"/>
    <property type="match status" value="1"/>
</dbReference>
<dbReference type="InterPro" id="IPR000086">
    <property type="entry name" value="NUDIX_hydrolase_dom"/>
</dbReference>
<evidence type="ECO:0000256" key="3">
    <source>
        <dbReference type="ARBA" id="ARBA00022723"/>
    </source>
</evidence>
<dbReference type="Proteomes" id="UP000037109">
    <property type="component" value="Unassembled WGS sequence"/>
</dbReference>
<evidence type="ECO:0000259" key="7">
    <source>
        <dbReference type="PROSITE" id="PS51462"/>
    </source>
</evidence>
<dbReference type="PROSITE" id="PS51462">
    <property type="entry name" value="NUDIX"/>
    <property type="match status" value="1"/>
</dbReference>
<dbReference type="SUPFAM" id="SSF55811">
    <property type="entry name" value="Nudix"/>
    <property type="match status" value="1"/>
</dbReference>
<proteinExistence type="predicted"/>
<evidence type="ECO:0000256" key="6">
    <source>
        <dbReference type="ARBA" id="ARBA00023211"/>
    </source>
</evidence>
<keyword evidence="4 8" id="KW-0378">Hydrolase</keyword>
<dbReference type="PANTHER" id="PTHR12992:SF11">
    <property type="entry name" value="MITOCHONDRIAL COENZYME A DIPHOSPHATASE NUDT8"/>
    <property type="match status" value="1"/>
</dbReference>
<dbReference type="OrthoDB" id="9802805at2"/>
<evidence type="ECO:0000256" key="5">
    <source>
        <dbReference type="ARBA" id="ARBA00022842"/>
    </source>
</evidence>
<evidence type="ECO:0000256" key="2">
    <source>
        <dbReference type="ARBA" id="ARBA00001946"/>
    </source>
</evidence>
<reference evidence="9" key="1">
    <citation type="submission" date="2015-07" db="EMBL/GenBank/DDBJ databases">
        <title>Fjat-10036 dsm4.</title>
        <authorList>
            <person name="Liu B."/>
            <person name="Wang J."/>
            <person name="Zhu Y."/>
            <person name="Liu G."/>
            <person name="Chen Q."/>
            <person name="Chen Z."/>
            <person name="Lan J."/>
            <person name="Che J."/>
            <person name="Ge C."/>
            <person name="Shi H."/>
            <person name="Pan Z."/>
            <person name="Liu X."/>
        </authorList>
    </citation>
    <scope>NUCLEOTIDE SEQUENCE [LARGE SCALE GENOMIC DNA]</scope>
    <source>
        <strain evidence="9">DSM 4</strain>
    </source>
</reference>
<keyword evidence="5" id="KW-0460">Magnesium</keyword>
<evidence type="ECO:0000256" key="1">
    <source>
        <dbReference type="ARBA" id="ARBA00001936"/>
    </source>
</evidence>
<organism evidence="8 9">
    <name type="scientific">Sporosarcina globispora</name>
    <name type="common">Bacillus globisporus</name>
    <dbReference type="NCBI Taxonomy" id="1459"/>
    <lineage>
        <taxon>Bacteria</taxon>
        <taxon>Bacillati</taxon>
        <taxon>Bacillota</taxon>
        <taxon>Bacilli</taxon>
        <taxon>Bacillales</taxon>
        <taxon>Caryophanaceae</taxon>
        <taxon>Sporosarcina</taxon>
    </lineage>
</organism>
<gene>
    <name evidence="8" type="ORF">AF332_24405</name>
</gene>
<dbReference type="STRING" id="1459.AF332_24405"/>
<dbReference type="InterPro" id="IPR045121">
    <property type="entry name" value="CoAse"/>
</dbReference>
<dbReference type="PATRIC" id="fig|1459.3.peg.5380"/>
<dbReference type="GO" id="GO:0046872">
    <property type="term" value="F:metal ion binding"/>
    <property type="evidence" value="ECO:0007669"/>
    <property type="project" value="UniProtKB-KW"/>
</dbReference>
<dbReference type="EMBL" id="LGUF01000007">
    <property type="protein sequence ID" value="KON89652.1"/>
    <property type="molecule type" value="Genomic_DNA"/>
</dbReference>
<dbReference type="RefSeq" id="WP_053437018.1">
    <property type="nucleotide sequence ID" value="NZ_LGUF01000007.1"/>
</dbReference>
<dbReference type="CDD" id="cd03426">
    <property type="entry name" value="NUDIX_CoAse_Nudt7"/>
    <property type="match status" value="1"/>
</dbReference>
<feature type="domain" description="Nudix hydrolase" evidence="7">
    <location>
        <begin position="21"/>
        <end position="157"/>
    </location>
</feature>
<dbReference type="PANTHER" id="PTHR12992">
    <property type="entry name" value="NUDIX HYDROLASE"/>
    <property type="match status" value="1"/>
</dbReference>
<evidence type="ECO:0000256" key="4">
    <source>
        <dbReference type="ARBA" id="ARBA00022801"/>
    </source>
</evidence>
<evidence type="ECO:0000313" key="8">
    <source>
        <dbReference type="EMBL" id="KON89652.1"/>
    </source>
</evidence>
<comment type="cofactor">
    <cofactor evidence="1">
        <name>Mn(2+)</name>
        <dbReference type="ChEBI" id="CHEBI:29035"/>
    </cofactor>
</comment>
<evidence type="ECO:0000313" key="9">
    <source>
        <dbReference type="Proteomes" id="UP000037109"/>
    </source>
</evidence>
<name>A0A0M0GJH9_SPOGL</name>
<sequence>MEIEKLAKRLNNRTPVILGSARFSKFAILLPLVEINNEVHVLFEVRSLKMRRQPGEVCFPGGRIDPGDRDEEHTAIRETSEELGISEDSIIDVSPLDYMISFGQIIYPYAGIINNPDQIVPNPAEVEEVFTVPLSFLKEVEPETYHVNFKVQPEENFPFDLIAGGENYNWQTRKVEEIFYYFEDKVIWGLTARILKHFLEIISEGFTESESV</sequence>
<accession>A0A0M0GJH9</accession>
<comment type="caution">
    <text evidence="8">The sequence shown here is derived from an EMBL/GenBank/DDBJ whole genome shotgun (WGS) entry which is preliminary data.</text>
</comment>
<dbReference type="Pfam" id="PF00293">
    <property type="entry name" value="NUDIX"/>
    <property type="match status" value="1"/>
</dbReference>
<protein>
    <submittedName>
        <fullName evidence="8">NUDIX hydrolase</fullName>
    </submittedName>
</protein>
<keyword evidence="6" id="KW-0464">Manganese</keyword>
<dbReference type="GO" id="GO:0010945">
    <property type="term" value="F:coenzyme A diphosphatase activity"/>
    <property type="evidence" value="ECO:0007669"/>
    <property type="project" value="InterPro"/>
</dbReference>
<comment type="cofactor">
    <cofactor evidence="2">
        <name>Mg(2+)</name>
        <dbReference type="ChEBI" id="CHEBI:18420"/>
    </cofactor>
</comment>
<keyword evidence="3" id="KW-0479">Metal-binding</keyword>